<evidence type="ECO:0000313" key="3">
    <source>
        <dbReference type="EMBL" id="TCZ67724.1"/>
    </source>
</evidence>
<comment type="caution">
    <text evidence="3">The sequence shown here is derived from an EMBL/GenBank/DDBJ whole genome shotgun (WGS) entry which is preliminary data.</text>
</comment>
<feature type="chain" id="PRO_5020911387" evidence="2">
    <location>
        <begin position="20"/>
        <end position="165"/>
    </location>
</feature>
<dbReference type="Proteomes" id="UP000295164">
    <property type="component" value="Unassembled WGS sequence"/>
</dbReference>
<keyword evidence="1" id="KW-0812">Transmembrane</keyword>
<feature type="transmembrane region" description="Helical" evidence="1">
    <location>
        <begin position="103"/>
        <end position="126"/>
    </location>
</feature>
<dbReference type="AlphaFoldDB" id="A0A4V6P656"/>
<evidence type="ECO:0000313" key="4">
    <source>
        <dbReference type="Proteomes" id="UP000295164"/>
    </source>
</evidence>
<dbReference type="OrthoDB" id="9852422at2"/>
<keyword evidence="1" id="KW-0472">Membrane</keyword>
<keyword evidence="4" id="KW-1185">Reference proteome</keyword>
<protein>
    <submittedName>
        <fullName evidence="3">Uncharacterized protein</fullName>
    </submittedName>
</protein>
<proteinExistence type="predicted"/>
<feature type="signal peptide" evidence="2">
    <location>
        <begin position="1"/>
        <end position="19"/>
    </location>
</feature>
<evidence type="ECO:0000256" key="2">
    <source>
        <dbReference type="SAM" id="SignalP"/>
    </source>
</evidence>
<accession>A0A4V6P656</accession>
<dbReference type="RefSeq" id="WP_131853338.1">
    <property type="nucleotide sequence ID" value="NZ_SKFH01000033.1"/>
</dbReference>
<feature type="transmembrane region" description="Helical" evidence="1">
    <location>
        <begin position="138"/>
        <end position="160"/>
    </location>
</feature>
<name>A0A4V6P656_9BACT</name>
<keyword evidence="2" id="KW-0732">Signal</keyword>
<organism evidence="3 4">
    <name type="scientific">Flaviaesturariibacter aridisoli</name>
    <dbReference type="NCBI Taxonomy" id="2545761"/>
    <lineage>
        <taxon>Bacteria</taxon>
        <taxon>Pseudomonadati</taxon>
        <taxon>Bacteroidota</taxon>
        <taxon>Chitinophagia</taxon>
        <taxon>Chitinophagales</taxon>
        <taxon>Chitinophagaceae</taxon>
        <taxon>Flaviaestuariibacter</taxon>
    </lineage>
</organism>
<sequence>MRKIMFLFVALLAMVSSFASVTPTDVPKNANNIMIPVGSTGKAISLKALSTISIKEYEQMSGRHLGMFDRMGFKKAQKQLRKNIATDGTLKGKLAKRTEGEGFSIGGFALGFFLGLIGVLIAYVAFSDEGKSNRIKWSWIGLGAAVLLSIILVVAVFSSVKNSVD</sequence>
<reference evidence="3 4" key="1">
    <citation type="submission" date="2019-03" db="EMBL/GenBank/DDBJ databases">
        <authorList>
            <person name="Kim M.K.M."/>
        </authorList>
    </citation>
    <scope>NUCLEOTIDE SEQUENCE [LARGE SCALE GENOMIC DNA]</scope>
    <source>
        <strain evidence="3 4">17J68-15</strain>
    </source>
</reference>
<evidence type="ECO:0000256" key="1">
    <source>
        <dbReference type="SAM" id="Phobius"/>
    </source>
</evidence>
<gene>
    <name evidence="3" type="ORF">E0486_15295</name>
</gene>
<keyword evidence="1" id="KW-1133">Transmembrane helix</keyword>
<dbReference type="EMBL" id="SKFH01000033">
    <property type="protein sequence ID" value="TCZ67724.1"/>
    <property type="molecule type" value="Genomic_DNA"/>
</dbReference>